<dbReference type="Proteomes" id="UP000291343">
    <property type="component" value="Unassembled WGS sequence"/>
</dbReference>
<protein>
    <recommendedName>
        <fullName evidence="4">Secreted protein</fullName>
    </recommendedName>
</protein>
<dbReference type="EMBL" id="QKKF02025464">
    <property type="protein sequence ID" value="RZF36990.1"/>
    <property type="molecule type" value="Genomic_DNA"/>
</dbReference>
<evidence type="ECO:0008006" key="4">
    <source>
        <dbReference type="Google" id="ProtNLM"/>
    </source>
</evidence>
<keyword evidence="3" id="KW-1185">Reference proteome</keyword>
<name>A0A482WVD1_LAOST</name>
<accession>A0A482WVD1</accession>
<organism evidence="2 3">
    <name type="scientific">Laodelphax striatellus</name>
    <name type="common">Small brown planthopper</name>
    <name type="synonym">Delphax striatella</name>
    <dbReference type="NCBI Taxonomy" id="195883"/>
    <lineage>
        <taxon>Eukaryota</taxon>
        <taxon>Metazoa</taxon>
        <taxon>Ecdysozoa</taxon>
        <taxon>Arthropoda</taxon>
        <taxon>Hexapoda</taxon>
        <taxon>Insecta</taxon>
        <taxon>Pterygota</taxon>
        <taxon>Neoptera</taxon>
        <taxon>Paraneoptera</taxon>
        <taxon>Hemiptera</taxon>
        <taxon>Auchenorrhyncha</taxon>
        <taxon>Fulgoroidea</taxon>
        <taxon>Delphacidae</taxon>
        <taxon>Criomorphinae</taxon>
        <taxon>Laodelphax</taxon>
    </lineage>
</organism>
<sequence length="98" mass="10510">MASGQLWMVSGSFGFILTEFYCSACRRGSVPAAASETDCHIRAGCLRCSTVYIQGDRFGNAVCVAGSSVVRRSALVRTQQRQCGGRQGWTDRPTGILA</sequence>
<evidence type="ECO:0000313" key="3">
    <source>
        <dbReference type="Proteomes" id="UP000291343"/>
    </source>
</evidence>
<dbReference type="InParanoid" id="A0A482WVD1"/>
<reference evidence="2 3" key="1">
    <citation type="journal article" date="2017" name="Gigascience">
        <title>Genome sequence of the small brown planthopper, Laodelphax striatellus.</title>
        <authorList>
            <person name="Zhu J."/>
            <person name="Jiang F."/>
            <person name="Wang X."/>
            <person name="Yang P."/>
            <person name="Bao Y."/>
            <person name="Zhao W."/>
            <person name="Wang W."/>
            <person name="Lu H."/>
            <person name="Wang Q."/>
            <person name="Cui N."/>
            <person name="Li J."/>
            <person name="Chen X."/>
            <person name="Luo L."/>
            <person name="Yu J."/>
            <person name="Kang L."/>
            <person name="Cui F."/>
        </authorList>
    </citation>
    <scope>NUCLEOTIDE SEQUENCE [LARGE SCALE GENOMIC DNA]</scope>
    <source>
        <strain evidence="2">Lst14</strain>
    </source>
</reference>
<gene>
    <name evidence="2" type="ORF">LSTR_LSTR004678</name>
</gene>
<comment type="caution">
    <text evidence="2">The sequence shown here is derived from an EMBL/GenBank/DDBJ whole genome shotgun (WGS) entry which is preliminary data.</text>
</comment>
<proteinExistence type="predicted"/>
<evidence type="ECO:0000313" key="2">
    <source>
        <dbReference type="EMBL" id="RZF36990.1"/>
    </source>
</evidence>
<feature type="signal peptide" evidence="1">
    <location>
        <begin position="1"/>
        <end position="18"/>
    </location>
</feature>
<keyword evidence="1" id="KW-0732">Signal</keyword>
<feature type="chain" id="PRO_5019801603" description="Secreted protein" evidence="1">
    <location>
        <begin position="19"/>
        <end position="98"/>
    </location>
</feature>
<dbReference type="AlphaFoldDB" id="A0A482WVD1"/>
<evidence type="ECO:0000256" key="1">
    <source>
        <dbReference type="SAM" id="SignalP"/>
    </source>
</evidence>